<dbReference type="EMBL" id="BK014941">
    <property type="protein sequence ID" value="DAD83780.1"/>
    <property type="molecule type" value="Genomic_DNA"/>
</dbReference>
<protein>
    <submittedName>
        <fullName evidence="1">Uncharacterized protein</fullName>
    </submittedName>
</protein>
<organism evidence="1">
    <name type="scientific">Myoviridae sp. ctI7W9</name>
    <dbReference type="NCBI Taxonomy" id="2826636"/>
    <lineage>
        <taxon>Viruses</taxon>
        <taxon>Duplodnaviria</taxon>
        <taxon>Heunggongvirae</taxon>
        <taxon>Uroviricota</taxon>
        <taxon>Caudoviricetes</taxon>
    </lineage>
</organism>
<proteinExistence type="predicted"/>
<evidence type="ECO:0000313" key="1">
    <source>
        <dbReference type="EMBL" id="DAD83780.1"/>
    </source>
</evidence>
<sequence length="107" mass="12120">MLNTNYAKLVGEYPEYLRLPVELQSPLIINGVTHPTGAHLSTNDDTAIKELGYKPVTRSPMPSKEGYYYTESWTETDTAIVQEWEEHEQPPATDYTEVLDIMTGEKA</sequence>
<accession>A0A8S5MNJ0</accession>
<reference evidence="1" key="1">
    <citation type="journal article" date="2021" name="Proc. Natl. Acad. Sci. U.S.A.">
        <title>A Catalog of Tens of Thousands of Viruses from Human Metagenomes Reveals Hidden Associations with Chronic Diseases.</title>
        <authorList>
            <person name="Tisza M.J."/>
            <person name="Buck C.B."/>
        </authorList>
    </citation>
    <scope>NUCLEOTIDE SEQUENCE</scope>
    <source>
        <strain evidence="1">CtI7W9</strain>
    </source>
</reference>
<name>A0A8S5MNJ0_9CAUD</name>